<feature type="transmembrane region" description="Helical" evidence="1">
    <location>
        <begin position="88"/>
        <end position="105"/>
    </location>
</feature>
<keyword evidence="3" id="KW-1185">Reference proteome</keyword>
<organism evidence="2 3">
    <name type="scientific">Minwuia thermotolerans</name>
    <dbReference type="NCBI Taxonomy" id="2056226"/>
    <lineage>
        <taxon>Bacteria</taxon>
        <taxon>Pseudomonadati</taxon>
        <taxon>Pseudomonadota</taxon>
        <taxon>Alphaproteobacteria</taxon>
        <taxon>Minwuiales</taxon>
        <taxon>Minwuiaceae</taxon>
        <taxon>Minwuia</taxon>
    </lineage>
</organism>
<sequence length="167" mass="19213">MAREGDAQLLEAMQLGMEQGQLSMHISYRKARRVEGFRDVLAAQVGRRAVLIRDWFLPVSLALMVAWFALAEWLGLHEISYRVVGSQMSLGFITFALLLLALVLFSRKHIRPLQGPALHQVALSDPELFVRLWRRGAVALITRQGRDRICQSPKDDWRQYVRRTLVF</sequence>
<gene>
    <name evidence="2" type="ORF">CVT23_16790</name>
</gene>
<accession>A0A2M9FYR3</accession>
<protein>
    <submittedName>
        <fullName evidence="2">Uncharacterized protein</fullName>
    </submittedName>
</protein>
<evidence type="ECO:0000313" key="2">
    <source>
        <dbReference type="EMBL" id="PJK28606.1"/>
    </source>
</evidence>
<dbReference type="OrthoDB" id="7349370at2"/>
<dbReference type="Proteomes" id="UP000229498">
    <property type="component" value="Unassembled WGS sequence"/>
</dbReference>
<keyword evidence="1" id="KW-1133">Transmembrane helix</keyword>
<keyword evidence="1" id="KW-0812">Transmembrane</keyword>
<dbReference type="RefSeq" id="WP_109796085.1">
    <property type="nucleotide sequence ID" value="NZ_PHIG01000043.1"/>
</dbReference>
<proteinExistence type="predicted"/>
<keyword evidence="1" id="KW-0472">Membrane</keyword>
<evidence type="ECO:0000256" key="1">
    <source>
        <dbReference type="SAM" id="Phobius"/>
    </source>
</evidence>
<dbReference type="EMBL" id="PHIG01000043">
    <property type="protein sequence ID" value="PJK28606.1"/>
    <property type="molecule type" value="Genomic_DNA"/>
</dbReference>
<comment type="caution">
    <text evidence="2">The sequence shown here is derived from an EMBL/GenBank/DDBJ whole genome shotgun (WGS) entry which is preliminary data.</text>
</comment>
<feature type="transmembrane region" description="Helical" evidence="1">
    <location>
        <begin position="55"/>
        <end position="76"/>
    </location>
</feature>
<name>A0A2M9FYR3_9PROT</name>
<evidence type="ECO:0000313" key="3">
    <source>
        <dbReference type="Proteomes" id="UP000229498"/>
    </source>
</evidence>
<reference evidence="2 3" key="1">
    <citation type="submission" date="2017-11" db="EMBL/GenBank/DDBJ databases">
        <title>Draft genome sequence of Rhizobiales bacterium SY3-13.</title>
        <authorList>
            <person name="Sun C."/>
        </authorList>
    </citation>
    <scope>NUCLEOTIDE SEQUENCE [LARGE SCALE GENOMIC DNA]</scope>
    <source>
        <strain evidence="2 3">SY3-13</strain>
    </source>
</reference>
<dbReference type="AlphaFoldDB" id="A0A2M9FYR3"/>